<evidence type="ECO:0000313" key="1">
    <source>
        <dbReference type="EMBL" id="GFT74227.1"/>
    </source>
</evidence>
<dbReference type="AlphaFoldDB" id="A0A8X6PJ91"/>
<organism evidence="1 2">
    <name type="scientific">Nephila pilipes</name>
    <name type="common">Giant wood spider</name>
    <name type="synonym">Nephila maculata</name>
    <dbReference type="NCBI Taxonomy" id="299642"/>
    <lineage>
        <taxon>Eukaryota</taxon>
        <taxon>Metazoa</taxon>
        <taxon>Ecdysozoa</taxon>
        <taxon>Arthropoda</taxon>
        <taxon>Chelicerata</taxon>
        <taxon>Arachnida</taxon>
        <taxon>Araneae</taxon>
        <taxon>Araneomorphae</taxon>
        <taxon>Entelegynae</taxon>
        <taxon>Araneoidea</taxon>
        <taxon>Nephilidae</taxon>
        <taxon>Nephila</taxon>
    </lineage>
</organism>
<keyword evidence="2" id="KW-1185">Reference proteome</keyword>
<reference evidence="1" key="1">
    <citation type="submission" date="2020-08" db="EMBL/GenBank/DDBJ databases">
        <title>Multicomponent nature underlies the extraordinary mechanical properties of spider dragline silk.</title>
        <authorList>
            <person name="Kono N."/>
            <person name="Nakamura H."/>
            <person name="Mori M."/>
            <person name="Yoshida Y."/>
            <person name="Ohtoshi R."/>
            <person name="Malay A.D."/>
            <person name="Moran D.A.P."/>
            <person name="Tomita M."/>
            <person name="Numata K."/>
            <person name="Arakawa K."/>
        </authorList>
    </citation>
    <scope>NUCLEOTIDE SEQUENCE</scope>
</reference>
<dbReference type="EMBL" id="BMAW01070627">
    <property type="protein sequence ID" value="GFT74227.1"/>
    <property type="molecule type" value="Genomic_DNA"/>
</dbReference>
<proteinExistence type="predicted"/>
<name>A0A8X6PJ91_NEPPI</name>
<gene>
    <name evidence="1" type="ORF">NPIL_31491</name>
</gene>
<accession>A0A8X6PJ91</accession>
<protein>
    <submittedName>
        <fullName evidence="1">Uncharacterized protein</fullName>
    </submittedName>
</protein>
<evidence type="ECO:0000313" key="2">
    <source>
        <dbReference type="Proteomes" id="UP000887013"/>
    </source>
</evidence>
<dbReference type="Proteomes" id="UP000887013">
    <property type="component" value="Unassembled WGS sequence"/>
</dbReference>
<comment type="caution">
    <text evidence="1">The sequence shown here is derived from an EMBL/GenBank/DDBJ whole genome shotgun (WGS) entry which is preliminary data.</text>
</comment>
<sequence>MLLFQRIVRSQHLNSLKSVPKHMENRVQNSEEFKIWHIKYACNYTSIFTGIIAYHLVYFCNNLIRSAMKGCRGQDLSLVQLVPSNLLTKYSTACTESGFYHSWRLLR</sequence>